<proteinExistence type="predicted"/>
<keyword evidence="3" id="KW-1185">Reference proteome</keyword>
<reference evidence="2 3" key="1">
    <citation type="journal article" date="2024" name="Science">
        <title>Giant polyketide synthase enzymes in the biosynthesis of giant marine polyether toxins.</title>
        <authorList>
            <person name="Fallon T.R."/>
            <person name="Shende V.V."/>
            <person name="Wierzbicki I.H."/>
            <person name="Pendleton A.L."/>
            <person name="Watervoot N.F."/>
            <person name="Auber R.P."/>
            <person name="Gonzalez D.J."/>
            <person name="Wisecaver J.H."/>
            <person name="Moore B.S."/>
        </authorList>
    </citation>
    <scope>NUCLEOTIDE SEQUENCE [LARGE SCALE GENOMIC DNA]</scope>
    <source>
        <strain evidence="2 3">12B1</strain>
    </source>
</reference>
<dbReference type="AlphaFoldDB" id="A0AB34JBG7"/>
<protein>
    <submittedName>
        <fullName evidence="2">Uncharacterized protein</fullName>
    </submittedName>
</protein>
<name>A0AB34JBG7_PRYPA</name>
<comment type="caution">
    <text evidence="2">The sequence shown here is derived from an EMBL/GenBank/DDBJ whole genome shotgun (WGS) entry which is preliminary data.</text>
</comment>
<dbReference type="EMBL" id="JBGBPQ010000010">
    <property type="protein sequence ID" value="KAL1518976.1"/>
    <property type="molecule type" value="Genomic_DNA"/>
</dbReference>
<evidence type="ECO:0000256" key="1">
    <source>
        <dbReference type="SAM" id="MobiDB-lite"/>
    </source>
</evidence>
<dbReference type="Proteomes" id="UP001515480">
    <property type="component" value="Unassembled WGS sequence"/>
</dbReference>
<sequence>MWPPTRLSPPRPKSSSFVLSATLAAAPPLRTKVLSSVSASSLRRRVPTCSSSPPLGHPAPRAGGRSFC</sequence>
<evidence type="ECO:0000313" key="3">
    <source>
        <dbReference type="Proteomes" id="UP001515480"/>
    </source>
</evidence>
<accession>A0AB34JBG7</accession>
<feature type="region of interest" description="Disordered" evidence="1">
    <location>
        <begin position="36"/>
        <end position="68"/>
    </location>
</feature>
<evidence type="ECO:0000313" key="2">
    <source>
        <dbReference type="EMBL" id="KAL1518976.1"/>
    </source>
</evidence>
<organism evidence="2 3">
    <name type="scientific">Prymnesium parvum</name>
    <name type="common">Toxic golden alga</name>
    <dbReference type="NCBI Taxonomy" id="97485"/>
    <lineage>
        <taxon>Eukaryota</taxon>
        <taxon>Haptista</taxon>
        <taxon>Haptophyta</taxon>
        <taxon>Prymnesiophyceae</taxon>
        <taxon>Prymnesiales</taxon>
        <taxon>Prymnesiaceae</taxon>
        <taxon>Prymnesium</taxon>
    </lineage>
</organism>
<gene>
    <name evidence="2" type="ORF">AB1Y20_003245</name>
</gene>